<feature type="compositionally biased region" description="Low complexity" evidence="1">
    <location>
        <begin position="241"/>
        <end position="250"/>
    </location>
</feature>
<dbReference type="STRING" id="1094619.G5ADZ3"/>
<name>G5ADZ3_PHYSP</name>
<keyword evidence="3" id="KW-1185">Reference proteome</keyword>
<protein>
    <submittedName>
        <fullName evidence="2">Uncharacterized protein</fullName>
    </submittedName>
</protein>
<accession>G5ADZ3</accession>
<dbReference type="KEGG" id="psoj:PHYSODRAFT_341657"/>
<gene>
    <name evidence="2" type="ORF">PHYSODRAFT_341657</name>
</gene>
<dbReference type="EMBL" id="JH159164">
    <property type="protein sequence ID" value="EGZ06395.1"/>
    <property type="molecule type" value="Genomic_DNA"/>
</dbReference>
<feature type="compositionally biased region" description="Polar residues" evidence="1">
    <location>
        <begin position="257"/>
        <end position="277"/>
    </location>
</feature>
<dbReference type="GeneID" id="20648118"/>
<dbReference type="AlphaFoldDB" id="G5ADZ3"/>
<reference evidence="2 3" key="1">
    <citation type="journal article" date="2006" name="Science">
        <title>Phytophthora genome sequences uncover evolutionary origins and mechanisms of pathogenesis.</title>
        <authorList>
            <person name="Tyler B.M."/>
            <person name="Tripathy S."/>
            <person name="Zhang X."/>
            <person name="Dehal P."/>
            <person name="Jiang R.H."/>
            <person name="Aerts A."/>
            <person name="Arredondo F.D."/>
            <person name="Baxter L."/>
            <person name="Bensasson D."/>
            <person name="Beynon J.L."/>
            <person name="Chapman J."/>
            <person name="Damasceno C.M."/>
            <person name="Dorrance A.E."/>
            <person name="Dou D."/>
            <person name="Dickerman A.W."/>
            <person name="Dubchak I.L."/>
            <person name="Garbelotto M."/>
            <person name="Gijzen M."/>
            <person name="Gordon S.G."/>
            <person name="Govers F."/>
            <person name="Grunwald N.J."/>
            <person name="Huang W."/>
            <person name="Ivors K.L."/>
            <person name="Jones R.W."/>
            <person name="Kamoun S."/>
            <person name="Krampis K."/>
            <person name="Lamour K.H."/>
            <person name="Lee M.K."/>
            <person name="McDonald W.H."/>
            <person name="Medina M."/>
            <person name="Meijer H.J."/>
            <person name="Nordberg E.K."/>
            <person name="Maclean D.J."/>
            <person name="Ospina-Giraldo M.D."/>
            <person name="Morris P.F."/>
            <person name="Phuntumart V."/>
            <person name="Putnam N.H."/>
            <person name="Rash S."/>
            <person name="Rose J.K."/>
            <person name="Sakihama Y."/>
            <person name="Salamov A.A."/>
            <person name="Savidor A."/>
            <person name="Scheuring C.F."/>
            <person name="Smith B.M."/>
            <person name="Sobral B.W."/>
            <person name="Terry A."/>
            <person name="Torto-Alalibo T.A."/>
            <person name="Win J."/>
            <person name="Xu Z."/>
            <person name="Zhang H."/>
            <person name="Grigoriev I.V."/>
            <person name="Rokhsar D.S."/>
            <person name="Boore J.L."/>
        </authorList>
    </citation>
    <scope>NUCLEOTIDE SEQUENCE [LARGE SCALE GENOMIC DNA]</scope>
    <source>
        <strain evidence="2 3">P6497</strain>
    </source>
</reference>
<dbReference type="SMR" id="G5ADZ3"/>
<organism evidence="2 3">
    <name type="scientific">Phytophthora sojae (strain P6497)</name>
    <name type="common">Soybean stem and root rot agent</name>
    <name type="synonym">Phytophthora megasperma f. sp. glycines</name>
    <dbReference type="NCBI Taxonomy" id="1094619"/>
    <lineage>
        <taxon>Eukaryota</taxon>
        <taxon>Sar</taxon>
        <taxon>Stramenopiles</taxon>
        <taxon>Oomycota</taxon>
        <taxon>Peronosporomycetes</taxon>
        <taxon>Peronosporales</taxon>
        <taxon>Peronosporaceae</taxon>
        <taxon>Phytophthora</taxon>
    </lineage>
</organism>
<evidence type="ECO:0000313" key="2">
    <source>
        <dbReference type="EMBL" id="EGZ06395.1"/>
    </source>
</evidence>
<dbReference type="RefSeq" id="XP_009538292.1">
    <property type="nucleotide sequence ID" value="XM_009539997.1"/>
</dbReference>
<proteinExistence type="predicted"/>
<evidence type="ECO:0000256" key="1">
    <source>
        <dbReference type="SAM" id="MobiDB-lite"/>
    </source>
</evidence>
<feature type="compositionally biased region" description="Polar residues" evidence="1">
    <location>
        <begin position="229"/>
        <end position="240"/>
    </location>
</feature>
<dbReference type="InParanoid" id="G5ADZ3"/>
<dbReference type="Proteomes" id="UP000002640">
    <property type="component" value="Unassembled WGS sequence"/>
</dbReference>
<sequence length="277" mass="29646">MALKSSDAKVLAPVSERAVFSSMKLMAPPAPAPISSKLTSQFPVFGSSKTLYLYPMFTGITLSSALALASLASRVNAHGYLEEPKPSWVSQPNPGWIALVDNYWDIGSGQKCGNTVVTGTPQPIPSDGKVKWLGNGGGGFTHVGPCEVYLDDKMVLHGDNCEDEYKGGAVGSTETSDMPVVQREVHLELLLAGIPERAVAGVRELRPVVGKWWIVDEHAVYTDHAGEYKSTQTPSSKQESTQTQAQTTQAPSKEQHSMSFSNLNGGTGTVQPSSLRQ</sequence>
<feature type="region of interest" description="Disordered" evidence="1">
    <location>
        <begin position="227"/>
        <end position="277"/>
    </location>
</feature>
<evidence type="ECO:0000313" key="3">
    <source>
        <dbReference type="Proteomes" id="UP000002640"/>
    </source>
</evidence>